<feature type="compositionally biased region" description="Low complexity" evidence="1">
    <location>
        <begin position="336"/>
        <end position="350"/>
    </location>
</feature>
<evidence type="ECO:0000259" key="3">
    <source>
        <dbReference type="Pfam" id="PF03067"/>
    </source>
</evidence>
<evidence type="ECO:0000256" key="2">
    <source>
        <dbReference type="SAM" id="SignalP"/>
    </source>
</evidence>
<keyword evidence="2" id="KW-0732">Signal</keyword>
<protein>
    <recommendedName>
        <fullName evidence="3">Chitin-binding type-4 domain-containing protein</fullName>
    </recommendedName>
</protein>
<accession>A0A210QZ34</accession>
<dbReference type="AlphaFoldDB" id="A0A210QZ34"/>
<feature type="signal peptide" evidence="2">
    <location>
        <begin position="1"/>
        <end position="23"/>
    </location>
</feature>
<dbReference type="EMBL" id="NEDP02001165">
    <property type="protein sequence ID" value="OWF54004.1"/>
    <property type="molecule type" value="Genomic_DNA"/>
</dbReference>
<proteinExistence type="predicted"/>
<dbReference type="InterPro" id="IPR004302">
    <property type="entry name" value="Cellulose/chitin-bd_N"/>
</dbReference>
<organism evidence="4 5">
    <name type="scientific">Mizuhopecten yessoensis</name>
    <name type="common">Japanese scallop</name>
    <name type="synonym">Patinopecten yessoensis</name>
    <dbReference type="NCBI Taxonomy" id="6573"/>
    <lineage>
        <taxon>Eukaryota</taxon>
        <taxon>Metazoa</taxon>
        <taxon>Spiralia</taxon>
        <taxon>Lophotrochozoa</taxon>
        <taxon>Mollusca</taxon>
        <taxon>Bivalvia</taxon>
        <taxon>Autobranchia</taxon>
        <taxon>Pteriomorphia</taxon>
        <taxon>Pectinida</taxon>
        <taxon>Pectinoidea</taxon>
        <taxon>Pectinidae</taxon>
        <taxon>Mizuhopecten</taxon>
    </lineage>
</organism>
<feature type="domain" description="Chitin-binding type-4" evidence="3">
    <location>
        <begin position="24"/>
        <end position="210"/>
    </location>
</feature>
<comment type="caution">
    <text evidence="4">The sequence shown here is derived from an EMBL/GenBank/DDBJ whole genome shotgun (WGS) entry which is preliminary data.</text>
</comment>
<sequence>MEKLFLRCFMVFVVCCWLPTVHGHGRLIEPPMRSAAWRYGFPTPKNYNDNELNCGGFPNMMRQGGRCGPCGDPWQGPRENEAGGKYSIGMITRKYASGQTINITVQLTSNHKGYFEFRLCPNNNGQLRVTQQCFDQYLLRIVGLGTKYHIDAPDSNVFIDLLLELPPGVSCTNCVLQWKWRAAQNRGPDGKGGECFGCGPQEYFINCADVSISPYQTSPLPLSRTLSGGAVVRFKALKPEVSSAISYEVKSSSKNTAALYSAPSRPADPAPAPTPTQNMFTQISREVFPAGYGIHSTSMQSMFRNMFDGDMGYMNMAMRPVRPQPAPPTTPKPRPQVHYSRASQASAQSATVKLPTDPRALTATILSYANNVPDGNDNANFEVCPDGYTKPTCSSLPTWNKLPAIGKWCQSMCPSGVCPIAICGCTCPINVLQQLNPNYLDMNSRCRGIPGWTDAAMDSWCATNCNSEFCASEMCTCE</sequence>
<feature type="chain" id="PRO_5012103352" description="Chitin-binding type-4 domain-containing protein" evidence="2">
    <location>
        <begin position="24"/>
        <end position="478"/>
    </location>
</feature>
<evidence type="ECO:0000313" key="4">
    <source>
        <dbReference type="EMBL" id="OWF54004.1"/>
    </source>
</evidence>
<feature type="compositionally biased region" description="Pro residues" evidence="1">
    <location>
        <begin position="322"/>
        <end position="334"/>
    </location>
</feature>
<keyword evidence="5" id="KW-1185">Reference proteome</keyword>
<reference evidence="4 5" key="1">
    <citation type="journal article" date="2017" name="Nat. Ecol. Evol.">
        <title>Scallop genome provides insights into evolution of bilaterian karyotype and development.</title>
        <authorList>
            <person name="Wang S."/>
            <person name="Zhang J."/>
            <person name="Jiao W."/>
            <person name="Li J."/>
            <person name="Xun X."/>
            <person name="Sun Y."/>
            <person name="Guo X."/>
            <person name="Huan P."/>
            <person name="Dong B."/>
            <person name="Zhang L."/>
            <person name="Hu X."/>
            <person name="Sun X."/>
            <person name="Wang J."/>
            <person name="Zhao C."/>
            <person name="Wang Y."/>
            <person name="Wang D."/>
            <person name="Huang X."/>
            <person name="Wang R."/>
            <person name="Lv J."/>
            <person name="Li Y."/>
            <person name="Zhang Z."/>
            <person name="Liu B."/>
            <person name="Lu W."/>
            <person name="Hui Y."/>
            <person name="Liang J."/>
            <person name="Zhou Z."/>
            <person name="Hou R."/>
            <person name="Li X."/>
            <person name="Liu Y."/>
            <person name="Li H."/>
            <person name="Ning X."/>
            <person name="Lin Y."/>
            <person name="Zhao L."/>
            <person name="Xing Q."/>
            <person name="Dou J."/>
            <person name="Li Y."/>
            <person name="Mao J."/>
            <person name="Guo H."/>
            <person name="Dou H."/>
            <person name="Li T."/>
            <person name="Mu C."/>
            <person name="Jiang W."/>
            <person name="Fu Q."/>
            <person name="Fu X."/>
            <person name="Miao Y."/>
            <person name="Liu J."/>
            <person name="Yu Q."/>
            <person name="Li R."/>
            <person name="Liao H."/>
            <person name="Li X."/>
            <person name="Kong Y."/>
            <person name="Jiang Z."/>
            <person name="Chourrout D."/>
            <person name="Li R."/>
            <person name="Bao Z."/>
        </authorList>
    </citation>
    <scope>NUCLEOTIDE SEQUENCE [LARGE SCALE GENOMIC DNA]</scope>
    <source>
        <strain evidence="4 5">PY_sf001</strain>
    </source>
</reference>
<dbReference type="Proteomes" id="UP000242188">
    <property type="component" value="Unassembled WGS sequence"/>
</dbReference>
<evidence type="ECO:0000256" key="1">
    <source>
        <dbReference type="SAM" id="MobiDB-lite"/>
    </source>
</evidence>
<evidence type="ECO:0000313" key="5">
    <source>
        <dbReference type="Proteomes" id="UP000242188"/>
    </source>
</evidence>
<gene>
    <name evidence="4" type="ORF">KP79_PYT15316</name>
</gene>
<dbReference type="OrthoDB" id="64893at2759"/>
<feature type="region of interest" description="Disordered" evidence="1">
    <location>
        <begin position="322"/>
        <end position="352"/>
    </location>
</feature>
<name>A0A210QZ34_MIZYE</name>
<dbReference type="Pfam" id="PF03067">
    <property type="entry name" value="LPMO_10"/>
    <property type="match status" value="1"/>
</dbReference>